<feature type="domain" description="GntR C-terminal" evidence="4">
    <location>
        <begin position="13"/>
        <end position="133"/>
    </location>
</feature>
<evidence type="ECO:0000313" key="6">
    <source>
        <dbReference type="Proteomes" id="UP000503017"/>
    </source>
</evidence>
<sequence>MRPLRAERYIASSNTAERIPTMPSAGFVASTPRQQLERFAELVEVAYRTVSDAVAFRVADVEFHELIGTAANNAFLDQVSRSLYSLAVDQRRKASEMPGVLDQSARDHDAIVSALAAGDPKAAEVAMAAHVAHIRKTTLDVLSGADPIPFRIR</sequence>
<proteinExistence type="predicted"/>
<dbReference type="SMART" id="SM00895">
    <property type="entry name" value="FCD"/>
    <property type="match status" value="1"/>
</dbReference>
<protein>
    <submittedName>
        <fullName evidence="5">FadR family transcriptional regulator</fullName>
    </submittedName>
</protein>
<name>A0A6M7WM80_RHILI</name>
<evidence type="ECO:0000313" key="5">
    <source>
        <dbReference type="EMBL" id="QKD05180.1"/>
    </source>
</evidence>
<gene>
    <name evidence="5" type="ORF">EB235_29915</name>
</gene>
<keyword evidence="1" id="KW-0805">Transcription regulation</keyword>
<dbReference type="InterPro" id="IPR008920">
    <property type="entry name" value="TF_FadR/GntR_C"/>
</dbReference>
<dbReference type="InterPro" id="IPR011711">
    <property type="entry name" value="GntR_C"/>
</dbReference>
<dbReference type="Proteomes" id="UP000503017">
    <property type="component" value="Chromosome"/>
</dbReference>
<dbReference type="Pfam" id="PF07729">
    <property type="entry name" value="FCD"/>
    <property type="match status" value="1"/>
</dbReference>
<dbReference type="Gene3D" id="1.20.120.530">
    <property type="entry name" value="GntR ligand-binding domain-like"/>
    <property type="match status" value="1"/>
</dbReference>
<dbReference type="PANTHER" id="PTHR43537:SF5">
    <property type="entry name" value="UXU OPERON TRANSCRIPTIONAL REGULATOR"/>
    <property type="match status" value="1"/>
</dbReference>
<dbReference type="GO" id="GO:0003677">
    <property type="term" value="F:DNA binding"/>
    <property type="evidence" value="ECO:0007669"/>
    <property type="project" value="UniProtKB-KW"/>
</dbReference>
<dbReference type="PANTHER" id="PTHR43537">
    <property type="entry name" value="TRANSCRIPTIONAL REGULATOR, GNTR FAMILY"/>
    <property type="match status" value="1"/>
</dbReference>
<evidence type="ECO:0000256" key="3">
    <source>
        <dbReference type="ARBA" id="ARBA00023163"/>
    </source>
</evidence>
<accession>A0A6M7WM80</accession>
<keyword evidence="2" id="KW-0238">DNA-binding</keyword>
<dbReference type="AlphaFoldDB" id="A0A6M7WM80"/>
<evidence type="ECO:0000256" key="2">
    <source>
        <dbReference type="ARBA" id="ARBA00023125"/>
    </source>
</evidence>
<dbReference type="EMBL" id="CP033367">
    <property type="protein sequence ID" value="QKD05180.1"/>
    <property type="molecule type" value="Genomic_DNA"/>
</dbReference>
<keyword evidence="3" id="KW-0804">Transcription</keyword>
<dbReference type="SUPFAM" id="SSF48008">
    <property type="entry name" value="GntR ligand-binding domain-like"/>
    <property type="match status" value="1"/>
</dbReference>
<evidence type="ECO:0000259" key="4">
    <source>
        <dbReference type="SMART" id="SM00895"/>
    </source>
</evidence>
<evidence type="ECO:0000256" key="1">
    <source>
        <dbReference type="ARBA" id="ARBA00023015"/>
    </source>
</evidence>
<organism evidence="5 6">
    <name type="scientific">Mesorhizobium loti R88b</name>
    <dbReference type="NCBI Taxonomy" id="935548"/>
    <lineage>
        <taxon>Bacteria</taxon>
        <taxon>Pseudomonadati</taxon>
        <taxon>Pseudomonadota</taxon>
        <taxon>Alphaproteobacteria</taxon>
        <taxon>Hyphomicrobiales</taxon>
        <taxon>Phyllobacteriaceae</taxon>
        <taxon>Mesorhizobium</taxon>
    </lineage>
</organism>
<reference evidence="5 6" key="1">
    <citation type="submission" date="2018-10" db="EMBL/GenBank/DDBJ databases">
        <authorList>
            <person name="Perry B.J."/>
            <person name="Sullivan J.T."/>
            <person name="Murphy R.J.T."/>
            <person name="Ramsay J.P."/>
            <person name="Ronson C.W."/>
        </authorList>
    </citation>
    <scope>NUCLEOTIDE SEQUENCE [LARGE SCALE GENOMIC DNA]</scope>
    <source>
        <strain evidence="5 6">R88b</strain>
    </source>
</reference>